<evidence type="ECO:0000313" key="2">
    <source>
        <dbReference type="EMBL" id="GLQ56549.1"/>
    </source>
</evidence>
<proteinExistence type="predicted"/>
<dbReference type="InterPro" id="IPR025309">
    <property type="entry name" value="KTSC_dom"/>
</dbReference>
<name>A0ABQ5W9T6_9HYPH</name>
<protein>
    <recommendedName>
        <fullName evidence="1">KTSC domain-containing protein</fullName>
    </recommendedName>
</protein>
<sequence length="76" mass="8771">MPSAIIDKFSYDPETRVLSIWLVTNGRRYDYQEVPLETYGAFRAAFSKGRFFNRHIRPRFTVTRGDAGNADARPEA</sequence>
<dbReference type="Pfam" id="PF13619">
    <property type="entry name" value="KTSC"/>
    <property type="match status" value="1"/>
</dbReference>
<keyword evidence="3" id="KW-1185">Reference proteome</keyword>
<feature type="domain" description="KTSC" evidence="1">
    <location>
        <begin position="3"/>
        <end position="60"/>
    </location>
</feature>
<reference evidence="3" key="1">
    <citation type="journal article" date="2019" name="Int. J. Syst. Evol. Microbiol.">
        <title>The Global Catalogue of Microorganisms (GCM) 10K type strain sequencing project: providing services to taxonomists for standard genome sequencing and annotation.</title>
        <authorList>
            <consortium name="The Broad Institute Genomics Platform"/>
            <consortium name="The Broad Institute Genome Sequencing Center for Infectious Disease"/>
            <person name="Wu L."/>
            <person name="Ma J."/>
        </authorList>
    </citation>
    <scope>NUCLEOTIDE SEQUENCE [LARGE SCALE GENOMIC DNA]</scope>
    <source>
        <strain evidence="3">NBRC 112416</strain>
    </source>
</reference>
<comment type="caution">
    <text evidence="2">The sequence shown here is derived from an EMBL/GenBank/DDBJ whole genome shotgun (WGS) entry which is preliminary data.</text>
</comment>
<dbReference type="Proteomes" id="UP001156691">
    <property type="component" value="Unassembled WGS sequence"/>
</dbReference>
<accession>A0ABQ5W9T6</accession>
<evidence type="ECO:0000259" key="1">
    <source>
        <dbReference type="Pfam" id="PF13619"/>
    </source>
</evidence>
<gene>
    <name evidence="2" type="ORF">GCM10010862_38080</name>
</gene>
<dbReference type="RefSeq" id="WP_284341950.1">
    <property type="nucleotide sequence ID" value="NZ_BSNS01000020.1"/>
</dbReference>
<evidence type="ECO:0000313" key="3">
    <source>
        <dbReference type="Proteomes" id="UP001156691"/>
    </source>
</evidence>
<organism evidence="2 3">
    <name type="scientific">Devosia nitrariae</name>
    <dbReference type="NCBI Taxonomy" id="2071872"/>
    <lineage>
        <taxon>Bacteria</taxon>
        <taxon>Pseudomonadati</taxon>
        <taxon>Pseudomonadota</taxon>
        <taxon>Alphaproteobacteria</taxon>
        <taxon>Hyphomicrobiales</taxon>
        <taxon>Devosiaceae</taxon>
        <taxon>Devosia</taxon>
    </lineage>
</organism>
<dbReference type="EMBL" id="BSNS01000020">
    <property type="protein sequence ID" value="GLQ56549.1"/>
    <property type="molecule type" value="Genomic_DNA"/>
</dbReference>